<organism evidence="1 2">
    <name type="scientific">Candidatus Segetimicrobium genomatis</name>
    <dbReference type="NCBI Taxonomy" id="2569760"/>
    <lineage>
        <taxon>Bacteria</taxon>
        <taxon>Bacillati</taxon>
        <taxon>Candidatus Sysuimicrobiota</taxon>
        <taxon>Candidatus Sysuimicrobiia</taxon>
        <taxon>Candidatus Sysuimicrobiales</taxon>
        <taxon>Candidatus Segetimicrobiaceae</taxon>
        <taxon>Candidatus Segetimicrobium</taxon>
    </lineage>
</organism>
<dbReference type="Pfam" id="PF11010">
    <property type="entry name" value="DUF2848"/>
    <property type="match status" value="1"/>
</dbReference>
<accession>A0A537K220</accession>
<dbReference type="InterPro" id="IPR021269">
    <property type="entry name" value="DUF2848"/>
</dbReference>
<dbReference type="EMBL" id="VBAK01000118">
    <property type="protein sequence ID" value="TMI89828.1"/>
    <property type="molecule type" value="Genomic_DNA"/>
</dbReference>
<comment type="caution">
    <text evidence="1">The sequence shown here is derived from an EMBL/GenBank/DDBJ whole genome shotgun (WGS) entry which is preliminary data.</text>
</comment>
<protein>
    <submittedName>
        <fullName evidence="1">DUF2848 domain-containing protein</fullName>
    </submittedName>
</protein>
<gene>
    <name evidence="1" type="ORF">E6H00_08740</name>
</gene>
<evidence type="ECO:0000313" key="2">
    <source>
        <dbReference type="Proteomes" id="UP000318509"/>
    </source>
</evidence>
<dbReference type="Proteomes" id="UP000318509">
    <property type="component" value="Unassembled WGS sequence"/>
</dbReference>
<evidence type="ECO:0000313" key="1">
    <source>
        <dbReference type="EMBL" id="TMI89828.1"/>
    </source>
</evidence>
<sequence length="229" mass="25007">MEVELEMAAAGGAWRWTPAVRAILNGGWTGRDMGAVRAHVEEMRVLGVPAPTEVPIVFPVARAMLTQGDRVEIYSPQSSGEVEYVLVATPERVAVTVGSDHTDRQVEAASIELSKRICPNVMARGAWDYAEVRDHVDDLVLRAWVREQGAWHLYQEAPVGALLAPDYWLGRLRGRLPSSGAVVLFSGTIPTRGGALRYGDGFRVGLEDPRLGRSIVHEYDVAVVDNPLA</sequence>
<proteinExistence type="predicted"/>
<dbReference type="AlphaFoldDB" id="A0A537K220"/>
<reference evidence="1 2" key="1">
    <citation type="journal article" date="2019" name="Nat. Microbiol.">
        <title>Mediterranean grassland soil C-N compound turnover is dependent on rainfall and depth, and is mediated by genomically divergent microorganisms.</title>
        <authorList>
            <person name="Diamond S."/>
            <person name="Andeer P.F."/>
            <person name="Li Z."/>
            <person name="Crits-Christoph A."/>
            <person name="Burstein D."/>
            <person name="Anantharaman K."/>
            <person name="Lane K.R."/>
            <person name="Thomas B.C."/>
            <person name="Pan C."/>
            <person name="Northen T.R."/>
            <person name="Banfield J.F."/>
        </authorList>
    </citation>
    <scope>NUCLEOTIDE SEQUENCE [LARGE SCALE GENOMIC DNA]</scope>
    <source>
        <strain evidence="1">NP_3</strain>
    </source>
</reference>
<name>A0A537K220_9BACT</name>